<accession>A0ABT9N892</accession>
<reference evidence="2 3" key="1">
    <citation type="submission" date="2023-07" db="EMBL/GenBank/DDBJ databases">
        <title>Sequencing the genomes of 1000 actinobacteria strains.</title>
        <authorList>
            <person name="Klenk H.-P."/>
        </authorList>
    </citation>
    <scope>NUCLEOTIDE SEQUENCE [LARGE SCALE GENOMIC DNA]</scope>
    <source>
        <strain evidence="2 3">DSM 102162</strain>
    </source>
</reference>
<evidence type="ECO:0000313" key="2">
    <source>
        <dbReference type="EMBL" id="MDP9799929.1"/>
    </source>
</evidence>
<dbReference type="Proteomes" id="UP001235966">
    <property type="component" value="Unassembled WGS sequence"/>
</dbReference>
<feature type="compositionally biased region" description="Basic and acidic residues" evidence="1">
    <location>
        <begin position="19"/>
        <end position="28"/>
    </location>
</feature>
<name>A0ABT9N892_9ACTO</name>
<comment type="caution">
    <text evidence="2">The sequence shown here is derived from an EMBL/GenBank/DDBJ whole genome shotgun (WGS) entry which is preliminary data.</text>
</comment>
<proteinExistence type="predicted"/>
<gene>
    <name evidence="2" type="ORF">J2S49_000005</name>
</gene>
<feature type="compositionally biased region" description="Basic and acidic residues" evidence="1">
    <location>
        <begin position="1"/>
        <end position="12"/>
    </location>
</feature>
<dbReference type="EMBL" id="JAUSQW010000001">
    <property type="protein sequence ID" value="MDP9799929.1"/>
    <property type="molecule type" value="Genomic_DNA"/>
</dbReference>
<dbReference type="RefSeq" id="WP_278060059.1">
    <property type="nucleotide sequence ID" value="NZ_CP121247.1"/>
</dbReference>
<organism evidence="2 3">
    <name type="scientific">Arcanobacterium wilhelmae</name>
    <dbReference type="NCBI Taxonomy" id="1803177"/>
    <lineage>
        <taxon>Bacteria</taxon>
        <taxon>Bacillati</taxon>
        <taxon>Actinomycetota</taxon>
        <taxon>Actinomycetes</taxon>
        <taxon>Actinomycetales</taxon>
        <taxon>Actinomycetaceae</taxon>
        <taxon>Arcanobacterium</taxon>
    </lineage>
</organism>
<keyword evidence="3" id="KW-1185">Reference proteome</keyword>
<protein>
    <submittedName>
        <fullName evidence="2">Uncharacterized protein</fullName>
    </submittedName>
</protein>
<evidence type="ECO:0000256" key="1">
    <source>
        <dbReference type="SAM" id="MobiDB-lite"/>
    </source>
</evidence>
<evidence type="ECO:0000313" key="3">
    <source>
        <dbReference type="Proteomes" id="UP001235966"/>
    </source>
</evidence>
<feature type="region of interest" description="Disordered" evidence="1">
    <location>
        <begin position="1"/>
        <end position="28"/>
    </location>
</feature>
<sequence length="45" mass="4912">MSEPKPAVDPRTKLGLIGDKPRNEQISDLEDIHRALSAQLSKAQG</sequence>